<protein>
    <submittedName>
        <fullName evidence="2">Uncharacterized protein, isoform C</fullName>
    </submittedName>
</protein>
<feature type="compositionally biased region" description="Basic and acidic residues" evidence="1">
    <location>
        <begin position="50"/>
        <end position="64"/>
    </location>
</feature>
<feature type="region of interest" description="Disordered" evidence="1">
    <location>
        <begin position="1"/>
        <end position="84"/>
    </location>
</feature>
<gene>
    <name evidence="2" type="primary">Dyak\GE17176</name>
    <name evidence="2" type="synonym">dyak_GLEANR_18529</name>
    <name evidence="2" type="synonym">GE17176</name>
    <name evidence="2" type="ORF">Dyak_GE17176</name>
</gene>
<evidence type="ECO:0000256" key="1">
    <source>
        <dbReference type="SAM" id="MobiDB-lite"/>
    </source>
</evidence>
<feature type="compositionally biased region" description="Polar residues" evidence="1">
    <location>
        <begin position="11"/>
        <end position="30"/>
    </location>
</feature>
<reference evidence="2 3" key="1">
    <citation type="journal article" date="2007" name="Nature">
        <title>Evolution of genes and genomes on the Drosophila phylogeny.</title>
        <authorList>
            <consortium name="Drosophila 12 Genomes Consortium"/>
            <person name="Clark A.G."/>
            <person name="Eisen M.B."/>
            <person name="Smith D.R."/>
            <person name="Bergman C.M."/>
            <person name="Oliver B."/>
            <person name="Markow T.A."/>
            <person name="Kaufman T.C."/>
            <person name="Kellis M."/>
            <person name="Gelbart W."/>
            <person name="Iyer V.N."/>
            <person name="Pollard D.A."/>
            <person name="Sackton T.B."/>
            <person name="Larracuente A.M."/>
            <person name="Singh N.D."/>
            <person name="Abad J.P."/>
            <person name="Abt D.N."/>
            <person name="Adryan B."/>
            <person name="Aguade M."/>
            <person name="Akashi H."/>
            <person name="Anderson W.W."/>
            <person name="Aquadro C.F."/>
            <person name="Ardell D.H."/>
            <person name="Arguello R."/>
            <person name="Artieri C.G."/>
            <person name="Barbash D.A."/>
            <person name="Barker D."/>
            <person name="Barsanti P."/>
            <person name="Batterham P."/>
            <person name="Batzoglou S."/>
            <person name="Begun D."/>
            <person name="Bhutkar A."/>
            <person name="Blanco E."/>
            <person name="Bosak S.A."/>
            <person name="Bradley R.K."/>
            <person name="Brand A.D."/>
            <person name="Brent M.R."/>
            <person name="Brooks A.N."/>
            <person name="Brown R.H."/>
            <person name="Butlin R.K."/>
            <person name="Caggese C."/>
            <person name="Calvi B.R."/>
            <person name="Bernardo de Carvalho A."/>
            <person name="Caspi A."/>
            <person name="Castrezana S."/>
            <person name="Celniker S.E."/>
            <person name="Chang J.L."/>
            <person name="Chapple C."/>
            <person name="Chatterji S."/>
            <person name="Chinwalla A."/>
            <person name="Civetta A."/>
            <person name="Clifton S.W."/>
            <person name="Comeron J.M."/>
            <person name="Costello J.C."/>
            <person name="Coyne J.A."/>
            <person name="Daub J."/>
            <person name="David R.G."/>
            <person name="Delcher A.L."/>
            <person name="Delehaunty K."/>
            <person name="Do C.B."/>
            <person name="Ebling H."/>
            <person name="Edwards K."/>
            <person name="Eickbush T."/>
            <person name="Evans J.D."/>
            <person name="Filipski A."/>
            <person name="Findeiss S."/>
            <person name="Freyhult E."/>
            <person name="Fulton L."/>
            <person name="Fulton R."/>
            <person name="Garcia A.C."/>
            <person name="Gardiner A."/>
            <person name="Garfield D.A."/>
            <person name="Garvin B.E."/>
            <person name="Gibson G."/>
            <person name="Gilbert D."/>
            <person name="Gnerre S."/>
            <person name="Godfrey J."/>
            <person name="Good R."/>
            <person name="Gotea V."/>
            <person name="Gravely B."/>
            <person name="Greenberg A.J."/>
            <person name="Griffiths-Jones S."/>
            <person name="Gross S."/>
            <person name="Guigo R."/>
            <person name="Gustafson E.A."/>
            <person name="Haerty W."/>
            <person name="Hahn M.W."/>
            <person name="Halligan D.L."/>
            <person name="Halpern A.L."/>
            <person name="Halter G.M."/>
            <person name="Han M.V."/>
            <person name="Heger A."/>
            <person name="Hillier L."/>
            <person name="Hinrichs A.S."/>
            <person name="Holmes I."/>
            <person name="Hoskins R.A."/>
            <person name="Hubisz M.J."/>
            <person name="Hultmark D."/>
            <person name="Huntley M.A."/>
            <person name="Jaffe D.B."/>
            <person name="Jagadeeshan S."/>
            <person name="Jeck W.R."/>
            <person name="Johnson J."/>
            <person name="Jones C.D."/>
            <person name="Jordan W.C."/>
            <person name="Karpen G.H."/>
            <person name="Kataoka E."/>
            <person name="Keightley P.D."/>
            <person name="Kheradpour P."/>
            <person name="Kirkness E.F."/>
            <person name="Koerich L.B."/>
            <person name="Kristiansen K."/>
            <person name="Kudrna D."/>
            <person name="Kulathinal R.J."/>
            <person name="Kumar S."/>
            <person name="Kwok R."/>
            <person name="Lander E."/>
            <person name="Langley C.H."/>
            <person name="Lapoint R."/>
            <person name="Lazzaro B.P."/>
            <person name="Lee S.J."/>
            <person name="Levesque L."/>
            <person name="Li R."/>
            <person name="Lin C.F."/>
            <person name="Lin M.F."/>
            <person name="Lindblad-Toh K."/>
            <person name="Llopart A."/>
            <person name="Long M."/>
            <person name="Low L."/>
            <person name="Lozovsky E."/>
            <person name="Lu J."/>
            <person name="Luo M."/>
            <person name="Machado C.A."/>
            <person name="Makalowski W."/>
            <person name="Marzo M."/>
            <person name="Matsuda M."/>
            <person name="Matzkin L."/>
            <person name="McAllister B."/>
            <person name="McBride C.S."/>
            <person name="McKernan B."/>
            <person name="McKernan K."/>
            <person name="Mendez-Lago M."/>
            <person name="Minx P."/>
            <person name="Mollenhauer M.U."/>
            <person name="Montooth K."/>
            <person name="Mount S.M."/>
            <person name="Mu X."/>
            <person name="Myers E."/>
            <person name="Negre B."/>
            <person name="Newfeld S."/>
            <person name="Nielsen R."/>
            <person name="Noor M.A."/>
            <person name="O'Grady P."/>
            <person name="Pachter L."/>
            <person name="Papaceit M."/>
            <person name="Parisi M.J."/>
            <person name="Parisi M."/>
            <person name="Parts L."/>
            <person name="Pedersen J.S."/>
            <person name="Pesole G."/>
            <person name="Phillippy A.M."/>
            <person name="Ponting C.P."/>
            <person name="Pop M."/>
            <person name="Porcelli D."/>
            <person name="Powell J.R."/>
            <person name="Prohaska S."/>
            <person name="Pruitt K."/>
            <person name="Puig M."/>
            <person name="Quesneville H."/>
            <person name="Ram K.R."/>
            <person name="Rand D."/>
            <person name="Rasmussen M.D."/>
            <person name="Reed L.K."/>
            <person name="Reenan R."/>
            <person name="Reily A."/>
            <person name="Remington K.A."/>
            <person name="Rieger T.T."/>
            <person name="Ritchie M.G."/>
            <person name="Robin C."/>
            <person name="Rogers Y.H."/>
            <person name="Rohde C."/>
            <person name="Rozas J."/>
            <person name="Rubenfield M.J."/>
            <person name="Ruiz A."/>
            <person name="Russo S."/>
            <person name="Salzberg S.L."/>
            <person name="Sanchez-Gracia A."/>
            <person name="Saranga D.J."/>
            <person name="Sato H."/>
            <person name="Schaeffer S.W."/>
            <person name="Schatz M.C."/>
            <person name="Schlenke T."/>
            <person name="Schwartz R."/>
            <person name="Segarra C."/>
            <person name="Singh R.S."/>
            <person name="Sirot L."/>
            <person name="Sirota M."/>
            <person name="Sisneros N.B."/>
            <person name="Smith C.D."/>
            <person name="Smith T.F."/>
            <person name="Spieth J."/>
            <person name="Stage D.E."/>
            <person name="Stark A."/>
            <person name="Stephan W."/>
            <person name="Strausberg R.L."/>
            <person name="Strempel S."/>
            <person name="Sturgill D."/>
            <person name="Sutton G."/>
            <person name="Sutton G.G."/>
            <person name="Tao W."/>
            <person name="Teichmann S."/>
            <person name="Tobari Y.N."/>
            <person name="Tomimura Y."/>
            <person name="Tsolas J.M."/>
            <person name="Valente V.L."/>
            <person name="Venter E."/>
            <person name="Venter J.C."/>
            <person name="Vicario S."/>
            <person name="Vieira F.G."/>
            <person name="Vilella A.J."/>
            <person name="Villasante A."/>
            <person name="Walenz B."/>
            <person name="Wang J."/>
            <person name="Wasserman M."/>
            <person name="Watts T."/>
            <person name="Wilson D."/>
            <person name="Wilson R.K."/>
            <person name="Wing R.A."/>
            <person name="Wolfner M.F."/>
            <person name="Wong A."/>
            <person name="Wong G.K."/>
            <person name="Wu C.I."/>
            <person name="Wu G."/>
            <person name="Yamamoto D."/>
            <person name="Yang H.P."/>
            <person name="Yang S.P."/>
            <person name="Yorke J.A."/>
            <person name="Yoshida K."/>
            <person name="Zdobnov E."/>
            <person name="Zhang P."/>
            <person name="Zhang Y."/>
            <person name="Zimin A.V."/>
            <person name="Baldwin J."/>
            <person name="Abdouelleil A."/>
            <person name="Abdulkadir J."/>
            <person name="Abebe A."/>
            <person name="Abera B."/>
            <person name="Abreu J."/>
            <person name="Acer S.C."/>
            <person name="Aftuck L."/>
            <person name="Alexander A."/>
            <person name="An P."/>
            <person name="Anderson E."/>
            <person name="Anderson S."/>
            <person name="Arachi H."/>
            <person name="Azer M."/>
            <person name="Bachantsang P."/>
            <person name="Barry A."/>
            <person name="Bayul T."/>
            <person name="Berlin A."/>
            <person name="Bessette D."/>
            <person name="Bloom T."/>
            <person name="Blye J."/>
            <person name="Boguslavskiy L."/>
            <person name="Bonnet C."/>
            <person name="Boukhgalter B."/>
            <person name="Bourzgui I."/>
            <person name="Brown A."/>
            <person name="Cahill P."/>
            <person name="Channer S."/>
            <person name="Cheshatsang Y."/>
            <person name="Chuda L."/>
            <person name="Citroen M."/>
            <person name="Collymore A."/>
            <person name="Cooke P."/>
            <person name="Costello M."/>
            <person name="D'Aco K."/>
            <person name="Daza R."/>
            <person name="De Haan G."/>
            <person name="DeGray S."/>
            <person name="DeMaso C."/>
            <person name="Dhargay N."/>
            <person name="Dooley K."/>
            <person name="Dooley E."/>
            <person name="Doricent M."/>
            <person name="Dorje P."/>
            <person name="Dorjee K."/>
            <person name="Dupes A."/>
            <person name="Elong R."/>
            <person name="Falk J."/>
            <person name="Farina A."/>
            <person name="Faro S."/>
            <person name="Ferguson D."/>
            <person name="Fisher S."/>
            <person name="Foley C.D."/>
            <person name="Franke A."/>
            <person name="Friedrich D."/>
            <person name="Gadbois L."/>
            <person name="Gearin G."/>
            <person name="Gearin C.R."/>
            <person name="Giannoukos G."/>
            <person name="Goode T."/>
            <person name="Graham J."/>
            <person name="Grandbois E."/>
            <person name="Grewal S."/>
            <person name="Gyaltsen K."/>
            <person name="Hafez N."/>
            <person name="Hagos B."/>
            <person name="Hall J."/>
            <person name="Henson C."/>
            <person name="Hollinger A."/>
            <person name="Honan T."/>
            <person name="Huard M.D."/>
            <person name="Hughes L."/>
            <person name="Hurhula B."/>
            <person name="Husby M.E."/>
            <person name="Kamat A."/>
            <person name="Kanga B."/>
            <person name="Kashin S."/>
            <person name="Khazanovich D."/>
            <person name="Kisner P."/>
            <person name="Lance K."/>
            <person name="Lara M."/>
            <person name="Lee W."/>
            <person name="Lennon N."/>
            <person name="Letendre F."/>
            <person name="LeVine R."/>
            <person name="Lipovsky A."/>
            <person name="Liu X."/>
            <person name="Liu J."/>
            <person name="Liu S."/>
            <person name="Lokyitsang T."/>
            <person name="Lokyitsang Y."/>
            <person name="Lubonja R."/>
            <person name="Lui A."/>
            <person name="MacDonald P."/>
            <person name="Magnisalis V."/>
            <person name="Maru K."/>
            <person name="Matthews C."/>
            <person name="McCusker W."/>
            <person name="McDonough S."/>
            <person name="Mehta T."/>
            <person name="Meldrim J."/>
            <person name="Meneus L."/>
            <person name="Mihai O."/>
            <person name="Mihalev A."/>
            <person name="Mihova T."/>
            <person name="Mittelman R."/>
            <person name="Mlenga V."/>
            <person name="Montmayeur A."/>
            <person name="Mulrain L."/>
            <person name="Navidi A."/>
            <person name="Naylor J."/>
            <person name="Negash T."/>
            <person name="Nguyen T."/>
            <person name="Nguyen N."/>
            <person name="Nicol R."/>
            <person name="Norbu C."/>
            <person name="Norbu N."/>
            <person name="Novod N."/>
            <person name="O'Neill B."/>
            <person name="Osman S."/>
            <person name="Markiewicz E."/>
            <person name="Oyono O.L."/>
            <person name="Patti C."/>
            <person name="Phunkhang P."/>
            <person name="Pierre F."/>
            <person name="Priest M."/>
            <person name="Raghuraman S."/>
            <person name="Rege F."/>
            <person name="Reyes R."/>
            <person name="Rise C."/>
            <person name="Rogov P."/>
            <person name="Ross K."/>
            <person name="Ryan E."/>
            <person name="Settipalli S."/>
            <person name="Shea T."/>
            <person name="Sherpa N."/>
            <person name="Shi L."/>
            <person name="Shih D."/>
            <person name="Sparrow T."/>
            <person name="Spaulding J."/>
            <person name="Stalker J."/>
            <person name="Stange-Thomann N."/>
            <person name="Stavropoulos S."/>
            <person name="Stone C."/>
            <person name="Strader C."/>
            <person name="Tesfaye S."/>
            <person name="Thomson T."/>
            <person name="Thoulutsang Y."/>
            <person name="Thoulutsang D."/>
            <person name="Topham K."/>
            <person name="Topping I."/>
            <person name="Tsamla T."/>
            <person name="Vassiliev H."/>
            <person name="Vo A."/>
            <person name="Wangchuk T."/>
            <person name="Wangdi T."/>
            <person name="Weiand M."/>
            <person name="Wilkinson J."/>
            <person name="Wilson A."/>
            <person name="Yadav S."/>
            <person name="Young G."/>
            <person name="Yu Q."/>
            <person name="Zembek L."/>
            <person name="Zhong D."/>
            <person name="Zimmer A."/>
            <person name="Zwirko Z."/>
            <person name="Jaffe D.B."/>
            <person name="Alvarez P."/>
            <person name="Brockman W."/>
            <person name="Butler J."/>
            <person name="Chin C."/>
            <person name="Gnerre S."/>
            <person name="Grabherr M."/>
            <person name="Kleber M."/>
            <person name="Mauceli E."/>
            <person name="MacCallum I."/>
        </authorList>
    </citation>
    <scope>NUCLEOTIDE SEQUENCE [LARGE SCALE GENOMIC DNA]</scope>
    <source>
        <strain evidence="3">Tai18E2 / Tucson 14021-0261.01</strain>
    </source>
</reference>
<dbReference type="Proteomes" id="UP000002282">
    <property type="component" value="Chromosome X"/>
</dbReference>
<evidence type="ECO:0000313" key="3">
    <source>
        <dbReference type="Proteomes" id="UP000002282"/>
    </source>
</evidence>
<dbReference type="EMBL" id="CM000162">
    <property type="protein sequence ID" value="KRK06334.1"/>
    <property type="molecule type" value="Genomic_DNA"/>
</dbReference>
<accession>A0A0R1EBZ9</accession>
<keyword evidence="3" id="KW-1185">Reference proteome</keyword>
<proteinExistence type="predicted"/>
<dbReference type="eggNOG" id="KOG0981">
    <property type="taxonomic scope" value="Eukaryota"/>
</dbReference>
<dbReference type="AlphaFoldDB" id="A0A0R1EBZ9"/>
<dbReference type="KEGG" id="dya:Dyak_GE17176"/>
<reference evidence="2 3" key="2">
    <citation type="journal article" date="2007" name="PLoS Biol.">
        <title>Principles of genome evolution in the Drosophila melanogaster species group.</title>
        <authorList>
            <person name="Ranz J.M."/>
            <person name="Maurin D."/>
            <person name="Chan Y.S."/>
            <person name="von Grotthuss M."/>
            <person name="Hillier L.W."/>
            <person name="Roote J."/>
            <person name="Ashburner M."/>
            <person name="Bergman C.M."/>
        </authorList>
    </citation>
    <scope>NUCLEOTIDE SEQUENCE [LARGE SCALE GENOMIC DNA]</scope>
    <source>
        <strain evidence="3">Tai18E2 / Tucson 14021-0261.01</strain>
    </source>
</reference>
<sequence>MSGDVAAENSIHIQNGGSCEVVQSNGVTTNGHGHHHHHHSSGSSSKHKSSSKDKHRDKEREHKSSSSSSSSKEHKSSSRYVGAARFDSGHSCRTIWNS</sequence>
<name>A0A0R1EBZ9_DROYA</name>
<evidence type="ECO:0000313" key="2">
    <source>
        <dbReference type="EMBL" id="KRK06334.1"/>
    </source>
</evidence>
<feature type="compositionally biased region" description="Basic residues" evidence="1">
    <location>
        <begin position="32"/>
        <end position="49"/>
    </location>
</feature>
<organism evidence="2 3">
    <name type="scientific">Drosophila yakuba</name>
    <name type="common">Fruit fly</name>
    <dbReference type="NCBI Taxonomy" id="7245"/>
    <lineage>
        <taxon>Eukaryota</taxon>
        <taxon>Metazoa</taxon>
        <taxon>Ecdysozoa</taxon>
        <taxon>Arthropoda</taxon>
        <taxon>Hexapoda</taxon>
        <taxon>Insecta</taxon>
        <taxon>Pterygota</taxon>
        <taxon>Neoptera</taxon>
        <taxon>Endopterygota</taxon>
        <taxon>Diptera</taxon>
        <taxon>Brachycera</taxon>
        <taxon>Muscomorpha</taxon>
        <taxon>Ephydroidea</taxon>
        <taxon>Drosophilidae</taxon>
        <taxon>Drosophila</taxon>
        <taxon>Sophophora</taxon>
    </lineage>
</organism>